<dbReference type="RefSeq" id="WP_173416310.1">
    <property type="nucleotide sequence ID" value="NZ_CP054139.1"/>
</dbReference>
<dbReference type="Proteomes" id="UP000505355">
    <property type="component" value="Chromosome"/>
</dbReference>
<keyword evidence="1" id="KW-0732">Signal</keyword>
<feature type="signal peptide" evidence="1">
    <location>
        <begin position="1"/>
        <end position="20"/>
    </location>
</feature>
<proteinExistence type="predicted"/>
<dbReference type="EMBL" id="CP054139">
    <property type="protein sequence ID" value="QKJ31651.1"/>
    <property type="molecule type" value="Genomic_DNA"/>
</dbReference>
<dbReference type="AlphaFoldDB" id="A0A7D4QA22"/>
<reference evidence="2 3" key="1">
    <citation type="submission" date="2020-05" db="EMBL/GenBank/DDBJ databases">
        <title>Mucilaginibacter mali sp. nov.</title>
        <authorList>
            <person name="Kim H.S."/>
            <person name="Lee K.C."/>
            <person name="Suh M.K."/>
            <person name="Kim J.-S."/>
            <person name="Han K.-I."/>
            <person name="Eom M.K."/>
            <person name="Shin Y.K."/>
            <person name="Lee J.-S."/>
        </authorList>
    </citation>
    <scope>NUCLEOTIDE SEQUENCE [LARGE SCALE GENOMIC DNA]</scope>
    <source>
        <strain evidence="2 3">G2-14</strain>
    </source>
</reference>
<feature type="chain" id="PRO_5028910112" description="Outer membrane protein beta-barrel domain-containing protein" evidence="1">
    <location>
        <begin position="21"/>
        <end position="176"/>
    </location>
</feature>
<sequence length="176" mass="18538">MKKSLTLFLLLAALAITANAQKKPAGNFFNLAIQGAMPVSNNEYNFGIGISGQFEIPVSTDVHFTAGAGYISLQIKDSFKKILSAAGDNSSSHGFIPVQIGIKYFLSQQFYAAAQTGAVLGSKSGTGTAFIYSPGLGCVIPVQNGNAFDIGVRYEGWAQSNSLNFIGVHAAFKFGL</sequence>
<keyword evidence="3" id="KW-1185">Reference proteome</keyword>
<accession>A0A7D4QA22</accession>
<protein>
    <recommendedName>
        <fullName evidence="4">Outer membrane protein beta-barrel domain-containing protein</fullName>
    </recommendedName>
</protein>
<evidence type="ECO:0000313" key="3">
    <source>
        <dbReference type="Proteomes" id="UP000505355"/>
    </source>
</evidence>
<evidence type="ECO:0000256" key="1">
    <source>
        <dbReference type="SAM" id="SignalP"/>
    </source>
</evidence>
<name>A0A7D4QA22_9SPHI</name>
<organism evidence="2 3">
    <name type="scientific">Mucilaginibacter mali</name>
    <dbReference type="NCBI Taxonomy" id="2740462"/>
    <lineage>
        <taxon>Bacteria</taxon>
        <taxon>Pseudomonadati</taxon>
        <taxon>Bacteroidota</taxon>
        <taxon>Sphingobacteriia</taxon>
        <taxon>Sphingobacteriales</taxon>
        <taxon>Sphingobacteriaceae</taxon>
        <taxon>Mucilaginibacter</taxon>
    </lineage>
</organism>
<dbReference type="KEGG" id="mmab:HQ865_18395"/>
<evidence type="ECO:0008006" key="4">
    <source>
        <dbReference type="Google" id="ProtNLM"/>
    </source>
</evidence>
<evidence type="ECO:0000313" key="2">
    <source>
        <dbReference type="EMBL" id="QKJ31651.1"/>
    </source>
</evidence>
<gene>
    <name evidence="2" type="ORF">HQ865_18395</name>
</gene>